<keyword evidence="2" id="KW-1185">Reference proteome</keyword>
<proteinExistence type="predicted"/>
<gene>
    <name evidence="1" type="ORF">BC936DRAFT_144687</name>
</gene>
<protein>
    <submittedName>
        <fullName evidence="1">Uncharacterized protein</fullName>
    </submittedName>
</protein>
<dbReference type="EMBL" id="RBNI01003453">
    <property type="protein sequence ID" value="RUP48343.1"/>
    <property type="molecule type" value="Genomic_DNA"/>
</dbReference>
<evidence type="ECO:0000313" key="1">
    <source>
        <dbReference type="EMBL" id="RUP48343.1"/>
    </source>
</evidence>
<evidence type="ECO:0000313" key="2">
    <source>
        <dbReference type="Proteomes" id="UP000268093"/>
    </source>
</evidence>
<name>A0A433DBY0_9FUNG</name>
<sequence>MRVKHCYFRPAKLLAPSRPEKENPPQKSFENDLEFGIFDAAWVFSGESDTKNLKDSLKLLKTMKNFMFSKATKATLMSGLSRAHYW</sequence>
<organism evidence="1 2">
    <name type="scientific">Jimgerdemannia flammicorona</name>
    <dbReference type="NCBI Taxonomy" id="994334"/>
    <lineage>
        <taxon>Eukaryota</taxon>
        <taxon>Fungi</taxon>
        <taxon>Fungi incertae sedis</taxon>
        <taxon>Mucoromycota</taxon>
        <taxon>Mucoromycotina</taxon>
        <taxon>Endogonomycetes</taxon>
        <taxon>Endogonales</taxon>
        <taxon>Endogonaceae</taxon>
        <taxon>Jimgerdemannia</taxon>
    </lineage>
</organism>
<accession>A0A433DBY0</accession>
<reference evidence="1 2" key="1">
    <citation type="journal article" date="2018" name="New Phytol.">
        <title>Phylogenomics of Endogonaceae and evolution of mycorrhizas within Mucoromycota.</title>
        <authorList>
            <person name="Chang Y."/>
            <person name="Desiro A."/>
            <person name="Na H."/>
            <person name="Sandor L."/>
            <person name="Lipzen A."/>
            <person name="Clum A."/>
            <person name="Barry K."/>
            <person name="Grigoriev I.V."/>
            <person name="Martin F.M."/>
            <person name="Stajich J.E."/>
            <person name="Smith M.E."/>
            <person name="Bonito G."/>
            <person name="Spatafora J.W."/>
        </authorList>
    </citation>
    <scope>NUCLEOTIDE SEQUENCE [LARGE SCALE GENOMIC DNA]</scope>
    <source>
        <strain evidence="1 2">GMNB39</strain>
    </source>
</reference>
<dbReference type="Proteomes" id="UP000268093">
    <property type="component" value="Unassembled WGS sequence"/>
</dbReference>
<comment type="caution">
    <text evidence="1">The sequence shown here is derived from an EMBL/GenBank/DDBJ whole genome shotgun (WGS) entry which is preliminary data.</text>
</comment>
<dbReference type="AlphaFoldDB" id="A0A433DBY0"/>